<dbReference type="InterPro" id="IPR029060">
    <property type="entry name" value="PIN-like_dom_sf"/>
</dbReference>
<reference evidence="2" key="1">
    <citation type="journal article" date="2020" name="ISME J.">
        <title>Gammaproteobacteria mediating utilization of methyl-, sulfur- and petroleum organic compounds in deep ocean hydrothermal plumes.</title>
        <authorList>
            <person name="Zhou Z."/>
            <person name="Liu Y."/>
            <person name="Pan J."/>
            <person name="Cron B.R."/>
            <person name="Toner B.M."/>
            <person name="Anantharaman K."/>
            <person name="Breier J.A."/>
            <person name="Dick G.J."/>
            <person name="Li M."/>
        </authorList>
    </citation>
    <scope>NUCLEOTIDE SEQUENCE</scope>
    <source>
        <strain evidence="2">SZUA-1515</strain>
    </source>
</reference>
<dbReference type="Pfam" id="PF18477">
    <property type="entry name" value="PIN_9"/>
    <property type="match status" value="1"/>
</dbReference>
<evidence type="ECO:0000259" key="1">
    <source>
        <dbReference type="Pfam" id="PF18477"/>
    </source>
</evidence>
<comment type="caution">
    <text evidence="2">The sequence shown here is derived from an EMBL/GenBank/DDBJ whole genome shotgun (WGS) entry which is preliminary data.</text>
</comment>
<accession>A0A832ZUA8</accession>
<gene>
    <name evidence="2" type="ORF">EYH45_00100</name>
</gene>
<dbReference type="InterPro" id="IPR041120">
    <property type="entry name" value="PIN_9"/>
</dbReference>
<evidence type="ECO:0000313" key="2">
    <source>
        <dbReference type="EMBL" id="HIQ28946.1"/>
    </source>
</evidence>
<sequence>MKIIADSSFLMMCIDYGRALLTVLEEKLGDKLELVIPDVVRSELERMASLKGRRGALAIGALKMVEEAEVMDTYNRESVDGAILELARRTGYPVATVDKTLAKLLRANGVRVVTVTKTGKPRVERRLL</sequence>
<organism evidence="2 3">
    <name type="scientific">Caldiarchaeum subterraneum</name>
    <dbReference type="NCBI Taxonomy" id="311458"/>
    <lineage>
        <taxon>Archaea</taxon>
        <taxon>Nitrososphaerota</taxon>
        <taxon>Candidatus Caldarchaeales</taxon>
        <taxon>Candidatus Caldarchaeaceae</taxon>
        <taxon>Candidatus Caldarchaeum</taxon>
    </lineage>
</organism>
<dbReference type="AlphaFoldDB" id="A0A832ZUA8"/>
<evidence type="ECO:0000313" key="3">
    <source>
        <dbReference type="Proteomes" id="UP000608579"/>
    </source>
</evidence>
<proteinExistence type="predicted"/>
<dbReference type="SUPFAM" id="SSF88723">
    <property type="entry name" value="PIN domain-like"/>
    <property type="match status" value="1"/>
</dbReference>
<name>A0A832ZUA8_CALS0</name>
<dbReference type="Proteomes" id="UP000608579">
    <property type="component" value="Unassembled WGS sequence"/>
</dbReference>
<dbReference type="EMBL" id="DQVM01000001">
    <property type="protein sequence ID" value="HIQ28946.1"/>
    <property type="molecule type" value="Genomic_DNA"/>
</dbReference>
<dbReference type="Gene3D" id="3.40.50.1010">
    <property type="entry name" value="5'-nuclease"/>
    <property type="match status" value="1"/>
</dbReference>
<protein>
    <recommendedName>
        <fullName evidence="1">VapC9 PIN-like domain-containing protein</fullName>
    </recommendedName>
</protein>
<dbReference type="CDD" id="cd09879">
    <property type="entry name" value="PIN_VapC_AF0591-like"/>
    <property type="match status" value="1"/>
</dbReference>
<feature type="domain" description="VapC9 PIN-like" evidence="1">
    <location>
        <begin position="3"/>
        <end position="115"/>
    </location>
</feature>